<reference evidence="2" key="1">
    <citation type="journal article" date="2023" name="Mol. Phylogenet. Evol.">
        <title>Genome-scale phylogeny and comparative genomics of the fungal order Sordariales.</title>
        <authorList>
            <person name="Hensen N."/>
            <person name="Bonometti L."/>
            <person name="Westerberg I."/>
            <person name="Brannstrom I.O."/>
            <person name="Guillou S."/>
            <person name="Cros-Aarteil S."/>
            <person name="Calhoun S."/>
            <person name="Haridas S."/>
            <person name="Kuo A."/>
            <person name="Mondo S."/>
            <person name="Pangilinan J."/>
            <person name="Riley R."/>
            <person name="LaButti K."/>
            <person name="Andreopoulos B."/>
            <person name="Lipzen A."/>
            <person name="Chen C."/>
            <person name="Yan M."/>
            <person name="Daum C."/>
            <person name="Ng V."/>
            <person name="Clum A."/>
            <person name="Steindorff A."/>
            <person name="Ohm R.A."/>
            <person name="Martin F."/>
            <person name="Silar P."/>
            <person name="Natvig D.O."/>
            <person name="Lalanne C."/>
            <person name="Gautier V."/>
            <person name="Ament-Velasquez S.L."/>
            <person name="Kruys A."/>
            <person name="Hutchinson M.I."/>
            <person name="Powell A.J."/>
            <person name="Barry K."/>
            <person name="Miller A.N."/>
            <person name="Grigoriev I.V."/>
            <person name="Debuchy R."/>
            <person name="Gladieux P."/>
            <person name="Hiltunen Thoren M."/>
            <person name="Johannesson H."/>
        </authorList>
    </citation>
    <scope>NUCLEOTIDE SEQUENCE</scope>
    <source>
        <strain evidence="2">PSN309</strain>
    </source>
</reference>
<protein>
    <recommendedName>
        <fullName evidence="1">Heterokaryon incompatibility domain-containing protein</fullName>
    </recommendedName>
</protein>
<keyword evidence="3" id="KW-1185">Reference proteome</keyword>
<sequence length="102" mass="11584">MASPFYHQPLSTTDSIRIVGITPNHDLEAQVHCTVSEYSLAQPLEPFEALAYAWGDASDKIPIMIGDNNQYLPITRNFLNALKSLRRRDKVRLIWIDAICIN</sequence>
<name>A0AAN6WR66_9PEZI</name>
<proteinExistence type="predicted"/>
<evidence type="ECO:0000313" key="2">
    <source>
        <dbReference type="EMBL" id="KAK4186208.1"/>
    </source>
</evidence>
<comment type="caution">
    <text evidence="2">The sequence shown here is derived from an EMBL/GenBank/DDBJ whole genome shotgun (WGS) entry which is preliminary data.</text>
</comment>
<dbReference type="InterPro" id="IPR010730">
    <property type="entry name" value="HET"/>
</dbReference>
<dbReference type="InterPro" id="IPR052895">
    <property type="entry name" value="HetReg/Transcr_Mod"/>
</dbReference>
<dbReference type="Pfam" id="PF06985">
    <property type="entry name" value="HET"/>
    <property type="match status" value="1"/>
</dbReference>
<organism evidence="2 3">
    <name type="scientific">Podospora australis</name>
    <dbReference type="NCBI Taxonomy" id="1536484"/>
    <lineage>
        <taxon>Eukaryota</taxon>
        <taxon>Fungi</taxon>
        <taxon>Dikarya</taxon>
        <taxon>Ascomycota</taxon>
        <taxon>Pezizomycotina</taxon>
        <taxon>Sordariomycetes</taxon>
        <taxon>Sordariomycetidae</taxon>
        <taxon>Sordariales</taxon>
        <taxon>Podosporaceae</taxon>
        <taxon>Podospora</taxon>
    </lineage>
</organism>
<gene>
    <name evidence="2" type="ORF">QBC35DRAFT_453520</name>
</gene>
<dbReference type="PANTHER" id="PTHR24148:SF73">
    <property type="entry name" value="HET DOMAIN PROTEIN (AFU_ORTHOLOGUE AFUA_8G01020)"/>
    <property type="match status" value="1"/>
</dbReference>
<evidence type="ECO:0000259" key="1">
    <source>
        <dbReference type="Pfam" id="PF06985"/>
    </source>
</evidence>
<dbReference type="EMBL" id="MU864429">
    <property type="protein sequence ID" value="KAK4186208.1"/>
    <property type="molecule type" value="Genomic_DNA"/>
</dbReference>
<accession>A0AAN6WR66</accession>
<feature type="domain" description="Heterokaryon incompatibility" evidence="1">
    <location>
        <begin position="47"/>
        <end position="102"/>
    </location>
</feature>
<dbReference type="AlphaFoldDB" id="A0AAN6WR66"/>
<dbReference type="PANTHER" id="PTHR24148">
    <property type="entry name" value="ANKYRIN REPEAT DOMAIN-CONTAINING PROTEIN 39 HOMOLOG-RELATED"/>
    <property type="match status" value="1"/>
</dbReference>
<dbReference type="Proteomes" id="UP001302126">
    <property type="component" value="Unassembled WGS sequence"/>
</dbReference>
<evidence type="ECO:0000313" key="3">
    <source>
        <dbReference type="Proteomes" id="UP001302126"/>
    </source>
</evidence>
<reference evidence="2" key="2">
    <citation type="submission" date="2023-05" db="EMBL/GenBank/DDBJ databases">
        <authorList>
            <consortium name="Lawrence Berkeley National Laboratory"/>
            <person name="Steindorff A."/>
            <person name="Hensen N."/>
            <person name="Bonometti L."/>
            <person name="Westerberg I."/>
            <person name="Brannstrom I.O."/>
            <person name="Guillou S."/>
            <person name="Cros-Aarteil S."/>
            <person name="Calhoun S."/>
            <person name="Haridas S."/>
            <person name="Kuo A."/>
            <person name="Mondo S."/>
            <person name="Pangilinan J."/>
            <person name="Riley R."/>
            <person name="Labutti K."/>
            <person name="Andreopoulos B."/>
            <person name="Lipzen A."/>
            <person name="Chen C."/>
            <person name="Yanf M."/>
            <person name="Daum C."/>
            <person name="Ng V."/>
            <person name="Clum A."/>
            <person name="Ohm R."/>
            <person name="Martin F."/>
            <person name="Silar P."/>
            <person name="Natvig D."/>
            <person name="Lalanne C."/>
            <person name="Gautier V."/>
            <person name="Ament-Velasquez S.L."/>
            <person name="Kruys A."/>
            <person name="Hutchinson M.I."/>
            <person name="Powell A.J."/>
            <person name="Barry K."/>
            <person name="Miller A.N."/>
            <person name="Grigoriev I.V."/>
            <person name="Debuchy R."/>
            <person name="Gladieux P."/>
            <person name="Thoren M.H."/>
            <person name="Johannesson H."/>
        </authorList>
    </citation>
    <scope>NUCLEOTIDE SEQUENCE</scope>
    <source>
        <strain evidence="2">PSN309</strain>
    </source>
</reference>